<keyword evidence="3" id="KW-1185">Reference proteome</keyword>
<dbReference type="AlphaFoldDB" id="A0AAI8VYC2"/>
<protein>
    <submittedName>
        <fullName evidence="2">Uu.00g009740.m01.CDS01</fullName>
    </submittedName>
</protein>
<accession>A0AAI8VYC2</accession>
<dbReference type="EMBL" id="CAUWAG010000020">
    <property type="protein sequence ID" value="CAJ2512855.1"/>
    <property type="molecule type" value="Genomic_DNA"/>
</dbReference>
<comment type="caution">
    <text evidence="2">The sequence shown here is derived from an EMBL/GenBank/DDBJ whole genome shotgun (WGS) entry which is preliminary data.</text>
</comment>
<reference evidence="2" key="1">
    <citation type="submission" date="2023-10" db="EMBL/GenBank/DDBJ databases">
        <authorList>
            <person name="Hackl T."/>
        </authorList>
    </citation>
    <scope>NUCLEOTIDE SEQUENCE</scope>
</reference>
<gene>
    <name evidence="2" type="ORF">KHLLAP_LOCUS13323</name>
</gene>
<name>A0AAI8VYC2_9PEZI</name>
<evidence type="ECO:0000256" key="1">
    <source>
        <dbReference type="SAM" id="MobiDB-lite"/>
    </source>
</evidence>
<dbReference type="Proteomes" id="UP001295740">
    <property type="component" value="Unassembled WGS sequence"/>
</dbReference>
<organism evidence="2 3">
    <name type="scientific">Anthostomella pinea</name>
    <dbReference type="NCBI Taxonomy" id="933095"/>
    <lineage>
        <taxon>Eukaryota</taxon>
        <taxon>Fungi</taxon>
        <taxon>Dikarya</taxon>
        <taxon>Ascomycota</taxon>
        <taxon>Pezizomycotina</taxon>
        <taxon>Sordariomycetes</taxon>
        <taxon>Xylariomycetidae</taxon>
        <taxon>Xylariales</taxon>
        <taxon>Xylariaceae</taxon>
        <taxon>Anthostomella</taxon>
    </lineage>
</organism>
<evidence type="ECO:0000313" key="2">
    <source>
        <dbReference type="EMBL" id="CAJ2512855.1"/>
    </source>
</evidence>
<sequence length="131" mass="14347">MIRIEDQEQAKSHSSSSPGGVPQSKLVFSPEIARAMKLALGITGNHLAFLDHDSWVCTVDVTSMLSPPTVHRTLLNGGDGGEIRQETVIHFYLPKDWLGARTAYISIMNRDGTVFCPKQADVAIMRDGLLL</sequence>
<evidence type="ECO:0000313" key="3">
    <source>
        <dbReference type="Proteomes" id="UP001295740"/>
    </source>
</evidence>
<proteinExistence type="predicted"/>
<feature type="compositionally biased region" description="Basic and acidic residues" evidence="1">
    <location>
        <begin position="1"/>
        <end position="11"/>
    </location>
</feature>
<feature type="region of interest" description="Disordered" evidence="1">
    <location>
        <begin position="1"/>
        <end position="23"/>
    </location>
</feature>